<organism evidence="2 3">
    <name type="scientific">Blepharisma stoltei</name>
    <dbReference type="NCBI Taxonomy" id="1481888"/>
    <lineage>
        <taxon>Eukaryota</taxon>
        <taxon>Sar</taxon>
        <taxon>Alveolata</taxon>
        <taxon>Ciliophora</taxon>
        <taxon>Postciliodesmatophora</taxon>
        <taxon>Heterotrichea</taxon>
        <taxon>Heterotrichida</taxon>
        <taxon>Blepharismidae</taxon>
        <taxon>Blepharisma</taxon>
    </lineage>
</organism>
<reference evidence="2" key="1">
    <citation type="submission" date="2021-09" db="EMBL/GenBank/DDBJ databases">
        <authorList>
            <consortium name="AG Swart"/>
            <person name="Singh M."/>
            <person name="Singh A."/>
            <person name="Seah K."/>
            <person name="Emmerich C."/>
        </authorList>
    </citation>
    <scope>NUCLEOTIDE SEQUENCE</scope>
    <source>
        <strain evidence="2">ATCC30299</strain>
    </source>
</reference>
<dbReference type="AlphaFoldDB" id="A0AAU9IHE3"/>
<sequence>MGCSASLNATNPRLPHSSINNNSNISLRRVINLDKPPLESSPRSPICDNVKETHIPGSSKRSINLPNSRTPQRLFPVFSSSESITGYNFSTGKVQEEKCGIKDRLDVDINEEDNSDNDYSELLNNCEFYHEDILHEFLEIDEVEVTAVD</sequence>
<keyword evidence="3" id="KW-1185">Reference proteome</keyword>
<evidence type="ECO:0000256" key="1">
    <source>
        <dbReference type="SAM" id="MobiDB-lite"/>
    </source>
</evidence>
<feature type="compositionally biased region" description="Polar residues" evidence="1">
    <location>
        <begin position="1"/>
        <end position="11"/>
    </location>
</feature>
<evidence type="ECO:0000313" key="3">
    <source>
        <dbReference type="Proteomes" id="UP001162131"/>
    </source>
</evidence>
<dbReference type="EMBL" id="CAJZBQ010000013">
    <property type="protein sequence ID" value="CAG9314884.1"/>
    <property type="molecule type" value="Genomic_DNA"/>
</dbReference>
<comment type="caution">
    <text evidence="2">The sequence shown here is derived from an EMBL/GenBank/DDBJ whole genome shotgun (WGS) entry which is preliminary data.</text>
</comment>
<feature type="region of interest" description="Disordered" evidence="1">
    <location>
        <begin position="37"/>
        <end position="68"/>
    </location>
</feature>
<proteinExistence type="predicted"/>
<dbReference type="Proteomes" id="UP001162131">
    <property type="component" value="Unassembled WGS sequence"/>
</dbReference>
<gene>
    <name evidence="2" type="ORF">BSTOLATCC_MIC12667</name>
</gene>
<evidence type="ECO:0000313" key="2">
    <source>
        <dbReference type="EMBL" id="CAG9314884.1"/>
    </source>
</evidence>
<name>A0AAU9IHE3_9CILI</name>
<accession>A0AAU9IHE3</accession>
<protein>
    <submittedName>
        <fullName evidence="2">Uncharacterized protein</fullName>
    </submittedName>
</protein>
<feature type="region of interest" description="Disordered" evidence="1">
    <location>
        <begin position="1"/>
        <end position="21"/>
    </location>
</feature>
<feature type="compositionally biased region" description="Polar residues" evidence="1">
    <location>
        <begin position="59"/>
        <end position="68"/>
    </location>
</feature>